<name>A0A2T7PW48_POMCA</name>
<dbReference type="SMART" id="SM00903">
    <property type="entry name" value="Flavin_Reduct"/>
    <property type="match status" value="1"/>
</dbReference>
<dbReference type="Pfam" id="PF01613">
    <property type="entry name" value="Flavin_Reduct"/>
    <property type="match status" value="1"/>
</dbReference>
<organism evidence="3 4">
    <name type="scientific">Pomacea canaliculata</name>
    <name type="common">Golden apple snail</name>
    <dbReference type="NCBI Taxonomy" id="400727"/>
    <lineage>
        <taxon>Eukaryota</taxon>
        <taxon>Metazoa</taxon>
        <taxon>Spiralia</taxon>
        <taxon>Lophotrochozoa</taxon>
        <taxon>Mollusca</taxon>
        <taxon>Gastropoda</taxon>
        <taxon>Caenogastropoda</taxon>
        <taxon>Architaenioglossa</taxon>
        <taxon>Ampullarioidea</taxon>
        <taxon>Ampullariidae</taxon>
        <taxon>Pomacea</taxon>
    </lineage>
</organism>
<dbReference type="GO" id="GO:0042602">
    <property type="term" value="F:riboflavin reductase (NADPH) activity"/>
    <property type="evidence" value="ECO:0007669"/>
    <property type="project" value="TreeGrafter"/>
</dbReference>
<comment type="caution">
    <text evidence="3">The sequence shown here is derived from an EMBL/GenBank/DDBJ whole genome shotgun (WGS) entry which is preliminary data.</text>
</comment>
<dbReference type="PANTHER" id="PTHR30466">
    <property type="entry name" value="FLAVIN REDUCTASE"/>
    <property type="match status" value="1"/>
</dbReference>
<accession>A0A2T7PW48</accession>
<dbReference type="Gene3D" id="2.30.110.10">
    <property type="entry name" value="Electron Transport, Fmn-binding Protein, Chain A"/>
    <property type="match status" value="1"/>
</dbReference>
<feature type="domain" description="Flavin reductase like" evidence="2">
    <location>
        <begin position="76"/>
        <end position="229"/>
    </location>
</feature>
<proteinExistence type="predicted"/>
<dbReference type="AlphaFoldDB" id="A0A2T7PW48"/>
<protein>
    <recommendedName>
        <fullName evidence="2">Flavin reductase like domain-containing protein</fullName>
    </recommendedName>
</protein>
<dbReference type="OrthoDB" id="2015405at2759"/>
<evidence type="ECO:0000313" key="3">
    <source>
        <dbReference type="EMBL" id="PVD37639.1"/>
    </source>
</evidence>
<evidence type="ECO:0000259" key="2">
    <source>
        <dbReference type="SMART" id="SM00903"/>
    </source>
</evidence>
<evidence type="ECO:0000313" key="4">
    <source>
        <dbReference type="Proteomes" id="UP000245119"/>
    </source>
</evidence>
<dbReference type="GO" id="GO:0010181">
    <property type="term" value="F:FMN binding"/>
    <property type="evidence" value="ECO:0007669"/>
    <property type="project" value="InterPro"/>
</dbReference>
<sequence>MSALRVHRHLLADFAPAIRLLSSWTGRWNHVRRSSKHLHRTCSTGHVDNGEILLQWRRKNFKSVEKDTQELFQKVMSRVPQPVIVVTTGEYDPCTNKWNKRGVTCSSFSSVSASPSVISFCLQQESRMHDMLRRVGKFAVHILAEDQVRHALHFSKRAEDGQSQFESTPHIQGEEGLPIILGCLAVMLCETHSYHGVGDHNVWYGFVNGVSLSETIHEPLIYFFRSFRSVGDQVFLQAFENATLPFTDWTHEAHLRMAWNYIKDYGPEGATPYIKLGIQKYNERNKEKIKVGYHETITIFFIHLVSKAIKESMDAKMTFEQFLTENRHLTDADLLFEYYSKEVLNQPDARNR</sequence>
<dbReference type="Proteomes" id="UP000245119">
    <property type="component" value="Linkage Group LG1"/>
</dbReference>
<evidence type="ECO:0000256" key="1">
    <source>
        <dbReference type="ARBA" id="ARBA00023002"/>
    </source>
</evidence>
<dbReference type="EMBL" id="PZQS01000001">
    <property type="protein sequence ID" value="PVD37639.1"/>
    <property type="molecule type" value="Genomic_DNA"/>
</dbReference>
<gene>
    <name evidence="3" type="ORF">C0Q70_00236</name>
</gene>
<keyword evidence="4" id="KW-1185">Reference proteome</keyword>
<dbReference type="PANTHER" id="PTHR30466:SF1">
    <property type="entry name" value="FMN REDUCTASE (NADH) RUTF"/>
    <property type="match status" value="1"/>
</dbReference>
<dbReference type="STRING" id="400727.A0A2T7PW48"/>
<dbReference type="InterPro" id="IPR050268">
    <property type="entry name" value="NADH-dep_flavin_reductase"/>
</dbReference>
<keyword evidence="1" id="KW-0560">Oxidoreductase</keyword>
<dbReference type="InterPro" id="IPR012349">
    <property type="entry name" value="Split_barrel_FMN-bd"/>
</dbReference>
<dbReference type="InterPro" id="IPR002563">
    <property type="entry name" value="Flavin_Rdtase-like_dom"/>
</dbReference>
<dbReference type="SUPFAM" id="SSF50475">
    <property type="entry name" value="FMN-binding split barrel"/>
    <property type="match status" value="1"/>
</dbReference>
<reference evidence="3 4" key="1">
    <citation type="submission" date="2018-04" db="EMBL/GenBank/DDBJ databases">
        <title>The genome of golden apple snail Pomacea canaliculata provides insight into stress tolerance and invasive adaptation.</title>
        <authorList>
            <person name="Liu C."/>
            <person name="Liu B."/>
            <person name="Ren Y."/>
            <person name="Zhang Y."/>
            <person name="Wang H."/>
            <person name="Li S."/>
            <person name="Jiang F."/>
            <person name="Yin L."/>
            <person name="Zhang G."/>
            <person name="Qian W."/>
            <person name="Fan W."/>
        </authorList>
    </citation>
    <scope>NUCLEOTIDE SEQUENCE [LARGE SCALE GENOMIC DNA]</scope>
    <source>
        <strain evidence="3">SZHN2017</strain>
        <tissue evidence="3">Muscle</tissue>
    </source>
</reference>